<keyword evidence="1" id="KW-0812">Transmembrane</keyword>
<organism evidence="3">
    <name type="scientific">Nonomuraea gerenzanensis</name>
    <dbReference type="NCBI Taxonomy" id="93944"/>
    <lineage>
        <taxon>Bacteria</taxon>
        <taxon>Bacillati</taxon>
        <taxon>Actinomycetota</taxon>
        <taxon>Actinomycetes</taxon>
        <taxon>Streptosporangiales</taxon>
        <taxon>Streptosporangiaceae</taxon>
        <taxon>Nonomuraea</taxon>
    </lineage>
</organism>
<name>A0A1M4EBP2_9ACTN</name>
<feature type="domain" description="DUF4342" evidence="2">
    <location>
        <begin position="5"/>
        <end position="78"/>
    </location>
</feature>
<reference evidence="3" key="1">
    <citation type="submission" date="2016-04" db="EMBL/GenBank/DDBJ databases">
        <authorList>
            <person name="Evans L.H."/>
            <person name="Alamgir A."/>
            <person name="Owens N."/>
            <person name="Weber N.D."/>
            <person name="Virtaneva K."/>
            <person name="Barbian K."/>
            <person name="Babar A."/>
            <person name="Rosenke K."/>
        </authorList>
    </citation>
    <scope>NUCLEOTIDE SEQUENCE</scope>
    <source>
        <strain evidence="3">Nono1</strain>
    </source>
</reference>
<dbReference type="InterPro" id="IPR025642">
    <property type="entry name" value="DUF4342"/>
</dbReference>
<dbReference type="AlphaFoldDB" id="A0A1M4EBP2"/>
<dbReference type="EMBL" id="LT559118">
    <property type="protein sequence ID" value="SBO96118.1"/>
    <property type="molecule type" value="Genomic_DNA"/>
</dbReference>
<gene>
    <name evidence="3" type="ORF">BN4615_P5634</name>
</gene>
<sequence>MTATRESVEAGGTEFADKVRYVLHEGHVRRVIVKTAHGRTVMNVPLTAGAVAFVAAPFLTVVAGLAAVAADWTITIERPVQDVADADVPVAAGVVADDGSRTPAA</sequence>
<keyword evidence="1" id="KW-1133">Transmembrane helix</keyword>
<accession>A0A1M4EBP2</accession>
<feature type="transmembrane region" description="Helical" evidence="1">
    <location>
        <begin position="48"/>
        <end position="70"/>
    </location>
</feature>
<dbReference type="RefSeq" id="WP_225275446.1">
    <property type="nucleotide sequence ID" value="NZ_CP084058.1"/>
</dbReference>
<dbReference type="Pfam" id="PF14242">
    <property type="entry name" value="DUF4342"/>
    <property type="match status" value="1"/>
</dbReference>
<evidence type="ECO:0000256" key="1">
    <source>
        <dbReference type="SAM" id="Phobius"/>
    </source>
</evidence>
<evidence type="ECO:0000259" key="2">
    <source>
        <dbReference type="Pfam" id="PF14242"/>
    </source>
</evidence>
<protein>
    <recommendedName>
        <fullName evidence="2">DUF4342 domain-containing protein</fullName>
    </recommendedName>
</protein>
<proteinExistence type="predicted"/>
<evidence type="ECO:0000313" key="3">
    <source>
        <dbReference type="EMBL" id="SBO96118.1"/>
    </source>
</evidence>
<keyword evidence="1" id="KW-0472">Membrane</keyword>